<dbReference type="Proteomes" id="UP000517753">
    <property type="component" value="Unassembled WGS sequence"/>
</dbReference>
<proteinExistence type="predicted"/>
<dbReference type="PROSITE" id="PS50893">
    <property type="entry name" value="ABC_TRANSPORTER_2"/>
    <property type="match status" value="1"/>
</dbReference>
<dbReference type="CDD" id="cd03255">
    <property type="entry name" value="ABC_MJ0796_LolCDE_FtsE"/>
    <property type="match status" value="1"/>
</dbReference>
<dbReference type="GO" id="GO:0005886">
    <property type="term" value="C:plasma membrane"/>
    <property type="evidence" value="ECO:0007669"/>
    <property type="project" value="TreeGrafter"/>
</dbReference>
<dbReference type="InterPro" id="IPR003439">
    <property type="entry name" value="ABC_transporter-like_ATP-bd"/>
</dbReference>
<reference evidence="5 6" key="1">
    <citation type="submission" date="2020-07" db="EMBL/GenBank/DDBJ databases">
        <authorList>
            <person name="Partida-Martinez L."/>
            <person name="Huntemann M."/>
            <person name="Clum A."/>
            <person name="Wang J."/>
            <person name="Palaniappan K."/>
            <person name="Ritter S."/>
            <person name="Chen I.-M."/>
            <person name="Stamatis D."/>
            <person name="Reddy T."/>
            <person name="O'Malley R."/>
            <person name="Daum C."/>
            <person name="Shapiro N."/>
            <person name="Ivanova N."/>
            <person name="Kyrpides N."/>
            <person name="Woyke T."/>
        </authorList>
    </citation>
    <scope>NUCLEOTIDE SEQUENCE [LARGE SCALE GENOMIC DNA]</scope>
    <source>
        <strain evidence="5 6">AS2.3</strain>
    </source>
</reference>
<dbReference type="GO" id="GO:0016887">
    <property type="term" value="F:ATP hydrolysis activity"/>
    <property type="evidence" value="ECO:0007669"/>
    <property type="project" value="InterPro"/>
</dbReference>
<dbReference type="PANTHER" id="PTHR24220">
    <property type="entry name" value="IMPORT ATP-BINDING PROTEIN"/>
    <property type="match status" value="1"/>
</dbReference>
<feature type="domain" description="ABC transporter" evidence="4">
    <location>
        <begin position="8"/>
        <end position="220"/>
    </location>
</feature>
<evidence type="ECO:0000313" key="6">
    <source>
        <dbReference type="Proteomes" id="UP000517753"/>
    </source>
</evidence>
<evidence type="ECO:0000256" key="2">
    <source>
        <dbReference type="ARBA" id="ARBA00022741"/>
    </source>
</evidence>
<dbReference type="InterPro" id="IPR017871">
    <property type="entry name" value="ABC_transporter-like_CS"/>
</dbReference>
<dbReference type="Gene3D" id="3.40.50.300">
    <property type="entry name" value="P-loop containing nucleotide triphosphate hydrolases"/>
    <property type="match status" value="1"/>
</dbReference>
<dbReference type="PROSITE" id="PS00211">
    <property type="entry name" value="ABC_TRANSPORTER_1"/>
    <property type="match status" value="1"/>
</dbReference>
<keyword evidence="2" id="KW-0547">Nucleotide-binding</keyword>
<dbReference type="GO" id="GO:0005524">
    <property type="term" value="F:ATP binding"/>
    <property type="evidence" value="ECO:0007669"/>
    <property type="project" value="UniProtKB-KW"/>
</dbReference>
<organism evidence="5 6">
    <name type="scientific">Sphingomonas melonis</name>
    <dbReference type="NCBI Taxonomy" id="152682"/>
    <lineage>
        <taxon>Bacteria</taxon>
        <taxon>Pseudomonadati</taxon>
        <taxon>Pseudomonadota</taxon>
        <taxon>Alphaproteobacteria</taxon>
        <taxon>Sphingomonadales</taxon>
        <taxon>Sphingomonadaceae</taxon>
        <taxon>Sphingomonas</taxon>
    </lineage>
</organism>
<keyword evidence="6" id="KW-1185">Reference proteome</keyword>
<dbReference type="InterPro" id="IPR027417">
    <property type="entry name" value="P-loop_NTPase"/>
</dbReference>
<gene>
    <name evidence="5" type="ORF">HD841_001362</name>
</gene>
<evidence type="ECO:0000259" key="4">
    <source>
        <dbReference type="PROSITE" id="PS50893"/>
    </source>
</evidence>
<dbReference type="InterPro" id="IPR003593">
    <property type="entry name" value="AAA+_ATPase"/>
</dbReference>
<dbReference type="SUPFAM" id="SSF52540">
    <property type="entry name" value="P-loop containing nucleoside triphosphate hydrolases"/>
    <property type="match status" value="1"/>
</dbReference>
<keyword evidence="3 5" id="KW-0067">ATP-binding</keyword>
<evidence type="ECO:0000256" key="3">
    <source>
        <dbReference type="ARBA" id="ARBA00022840"/>
    </source>
</evidence>
<dbReference type="InterPro" id="IPR017911">
    <property type="entry name" value="MacB-like_ATP-bd"/>
</dbReference>
<sequence length="220" mass="23008">MTEPAMVIDARDVTLTLGETAILRGIDLSVAAGESVALLGTSGSGKSSLMAVLAGLERASGGRVTVDGLDFGRLDEDALAKARRGRIGIVLQAFHLLPTMTARENVAVPMELAGAADAWARAEAELAAVGLDHRLDHYPAQLSGGEQQRVAIARALGPRPPLVFADEPTGNLDTATGSAIMDLLFARRAAIGATLVVITHDRRLAERCDRVVTLADGRIV</sequence>
<evidence type="ECO:0000313" key="5">
    <source>
        <dbReference type="EMBL" id="NYD89593.1"/>
    </source>
</evidence>
<protein>
    <submittedName>
        <fullName evidence="5">Putative ABC transport system ATP-binding protein</fullName>
    </submittedName>
</protein>
<comment type="caution">
    <text evidence="5">The sequence shown here is derived from an EMBL/GenBank/DDBJ whole genome shotgun (WGS) entry which is preliminary data.</text>
</comment>
<name>A0A7Y9FLZ2_9SPHN</name>
<dbReference type="RefSeq" id="WP_257015267.1">
    <property type="nucleotide sequence ID" value="NZ_JACCBY010000001.1"/>
</dbReference>
<reference evidence="5 6" key="2">
    <citation type="submission" date="2020-08" db="EMBL/GenBank/DDBJ databases">
        <title>The Agave Microbiome: Exploring the role of microbial communities in plant adaptations to desert environments.</title>
        <authorList>
            <person name="Partida-Martinez L.P."/>
        </authorList>
    </citation>
    <scope>NUCLEOTIDE SEQUENCE [LARGE SCALE GENOMIC DNA]</scope>
    <source>
        <strain evidence="5 6">AS2.3</strain>
    </source>
</reference>
<dbReference type="GO" id="GO:0022857">
    <property type="term" value="F:transmembrane transporter activity"/>
    <property type="evidence" value="ECO:0007669"/>
    <property type="project" value="TreeGrafter"/>
</dbReference>
<dbReference type="AlphaFoldDB" id="A0A7Y9FLZ2"/>
<dbReference type="EMBL" id="JACCBY010000001">
    <property type="protein sequence ID" value="NYD89593.1"/>
    <property type="molecule type" value="Genomic_DNA"/>
</dbReference>
<dbReference type="Pfam" id="PF00005">
    <property type="entry name" value="ABC_tran"/>
    <property type="match status" value="1"/>
</dbReference>
<dbReference type="InterPro" id="IPR015854">
    <property type="entry name" value="ABC_transpr_LolD-like"/>
</dbReference>
<accession>A0A7Y9FLZ2</accession>
<keyword evidence="1" id="KW-0813">Transport</keyword>
<dbReference type="PANTHER" id="PTHR24220:SF659">
    <property type="entry name" value="TRANSPORTER, PUTATIVE-RELATED"/>
    <property type="match status" value="1"/>
</dbReference>
<evidence type="ECO:0000256" key="1">
    <source>
        <dbReference type="ARBA" id="ARBA00022448"/>
    </source>
</evidence>
<dbReference type="SMART" id="SM00382">
    <property type="entry name" value="AAA"/>
    <property type="match status" value="1"/>
</dbReference>